<evidence type="ECO:0000256" key="1">
    <source>
        <dbReference type="SAM" id="MobiDB-lite"/>
    </source>
</evidence>
<feature type="compositionally biased region" description="Polar residues" evidence="1">
    <location>
        <begin position="684"/>
        <end position="695"/>
    </location>
</feature>
<feature type="compositionally biased region" description="Polar residues" evidence="1">
    <location>
        <begin position="43"/>
        <end position="64"/>
    </location>
</feature>
<feature type="region of interest" description="Disordered" evidence="1">
    <location>
        <begin position="519"/>
        <end position="556"/>
    </location>
</feature>
<feature type="region of interest" description="Disordered" evidence="1">
    <location>
        <begin position="668"/>
        <end position="727"/>
    </location>
</feature>
<keyword evidence="3" id="KW-1185">Reference proteome</keyword>
<name>A0A9W8AB25_9FUNG</name>
<feature type="region of interest" description="Disordered" evidence="1">
    <location>
        <begin position="580"/>
        <end position="654"/>
    </location>
</feature>
<feature type="region of interest" description="Disordered" evidence="1">
    <location>
        <begin position="330"/>
        <end position="350"/>
    </location>
</feature>
<reference evidence="2" key="1">
    <citation type="submission" date="2022-07" db="EMBL/GenBank/DDBJ databases">
        <title>Phylogenomic reconstructions and comparative analyses of Kickxellomycotina fungi.</title>
        <authorList>
            <person name="Reynolds N.K."/>
            <person name="Stajich J.E."/>
            <person name="Barry K."/>
            <person name="Grigoriev I.V."/>
            <person name="Crous P."/>
            <person name="Smith M.E."/>
        </authorList>
    </citation>
    <scope>NUCLEOTIDE SEQUENCE</scope>
    <source>
        <strain evidence="2">RSA 861</strain>
    </source>
</reference>
<dbReference type="OrthoDB" id="5696802at2759"/>
<comment type="caution">
    <text evidence="2">The sequence shown here is derived from an EMBL/GenBank/DDBJ whole genome shotgun (WGS) entry which is preliminary data.</text>
</comment>
<evidence type="ECO:0000313" key="2">
    <source>
        <dbReference type="EMBL" id="KAJ1925355.1"/>
    </source>
</evidence>
<evidence type="ECO:0000313" key="3">
    <source>
        <dbReference type="Proteomes" id="UP001150569"/>
    </source>
</evidence>
<feature type="compositionally biased region" description="Low complexity" evidence="1">
    <location>
        <begin position="626"/>
        <end position="641"/>
    </location>
</feature>
<feature type="compositionally biased region" description="Basic residues" evidence="1">
    <location>
        <begin position="609"/>
        <end position="625"/>
    </location>
</feature>
<gene>
    <name evidence="2" type="ORF">IWQ60_004618</name>
</gene>
<sequence length="782" mass="82683">MEGDSDPDFKPLPYRAHATRNQSRHDGTRTPNIKSPARPLLTPSKSSSRVSHNLSPCSRPTPSGSKAPPSDTDSGARSPALFSSPAPRRSRRRLGLNDSPRSARYGSVECIVIDDEGEGDRPAKRRPRPTAEVKVEQRAGSDDLGACLIQSQSTGSSSSDSSVFVEATPELCPQDAALWSDLSRFSALGESPLPSEAFDAEDSDYDSPDNYSALGNTKAAIPNSQDVACPLCARLFPATRIENHASTCCLDDAADEDAELACASLWQEPAAARSIPPQLTNDEQAVISQVSRVTQLTGRAKAERIVRTLLAPLEPLPTVNNPFVPARQAVSTTTTPARRKPPTLPTTSTTQGVYMAGRITKFHRNVVSFCSPRFKIPLSHPAAASTRDLPSPPSILRPVVSETMPPSPQLPPPLGPSATVDDDEFVFDFDRDGSLLSQAPVSSPPQASRPAVFSHPDNDDIVETQFTQDPAARALALHTHDEQLLPTIPSSPSEGPIIPAWLQAGYYVRQFGEAGFDSKAESDCANDASDGDPLGTERAGSVGEVDDGTDGYSSPIEGFVNIHQQASANPDLANYLQQFDPRAKRQTGTRKESTAAKGGKGTATASGRGKTRSRASKAKPTRLARRGTAASSRAASKAPASQPEGVPELPMPVDPILHTGVKRKIRGDIGGSFLRDPPLPSPSPATTRSDGSASTARGRRPTVATGSGTGRASRGRRAVAAGGQRTNRRTIGRPAAAQTAPSAMASRGDAYAPGFNFYDPAADLGIDGGDTLWEFRGGSTYG</sequence>
<dbReference type="AlphaFoldDB" id="A0A9W8AB25"/>
<organism evidence="2 3">
    <name type="scientific">Tieghemiomyces parasiticus</name>
    <dbReference type="NCBI Taxonomy" id="78921"/>
    <lineage>
        <taxon>Eukaryota</taxon>
        <taxon>Fungi</taxon>
        <taxon>Fungi incertae sedis</taxon>
        <taxon>Zoopagomycota</taxon>
        <taxon>Kickxellomycotina</taxon>
        <taxon>Dimargaritomycetes</taxon>
        <taxon>Dimargaritales</taxon>
        <taxon>Dimargaritaceae</taxon>
        <taxon>Tieghemiomyces</taxon>
    </lineage>
</organism>
<protein>
    <submittedName>
        <fullName evidence="2">Uncharacterized protein</fullName>
    </submittedName>
</protein>
<accession>A0A9W8AB25</accession>
<feature type="region of interest" description="Disordered" evidence="1">
    <location>
        <begin position="1"/>
        <end position="139"/>
    </location>
</feature>
<feature type="compositionally biased region" description="Basic and acidic residues" evidence="1">
    <location>
        <begin position="129"/>
        <end position="139"/>
    </location>
</feature>
<feature type="compositionally biased region" description="Low complexity" evidence="1">
    <location>
        <begin position="704"/>
        <end position="725"/>
    </location>
</feature>
<dbReference type="Proteomes" id="UP001150569">
    <property type="component" value="Unassembled WGS sequence"/>
</dbReference>
<feature type="compositionally biased region" description="Low complexity" evidence="1">
    <location>
        <begin position="76"/>
        <end position="87"/>
    </location>
</feature>
<proteinExistence type="predicted"/>
<dbReference type="EMBL" id="JANBPT010000227">
    <property type="protein sequence ID" value="KAJ1925355.1"/>
    <property type="molecule type" value="Genomic_DNA"/>
</dbReference>